<keyword evidence="3" id="KW-1185">Reference proteome</keyword>
<gene>
    <name evidence="2" type="ORF">SUNI508_10046</name>
</gene>
<comment type="caution">
    <text evidence="2">The sequence shown here is derived from an EMBL/GenBank/DDBJ whole genome shotgun (WGS) entry which is preliminary data.</text>
</comment>
<dbReference type="Gene3D" id="1.20.1280.50">
    <property type="match status" value="1"/>
</dbReference>
<dbReference type="Pfam" id="PF13369">
    <property type="entry name" value="Transglut_core2"/>
    <property type="match status" value="1"/>
</dbReference>
<dbReference type="Proteomes" id="UP001408356">
    <property type="component" value="Unassembled WGS sequence"/>
</dbReference>
<dbReference type="PROSITE" id="PS50181">
    <property type="entry name" value="FBOX"/>
    <property type="match status" value="1"/>
</dbReference>
<dbReference type="InterPro" id="IPR032698">
    <property type="entry name" value="SirB1_N"/>
</dbReference>
<dbReference type="PANTHER" id="PTHR31350">
    <property type="entry name" value="SI:DKEY-261L7.2"/>
    <property type="match status" value="1"/>
</dbReference>
<dbReference type="SMART" id="SM00992">
    <property type="entry name" value="YccV-like"/>
    <property type="match status" value="1"/>
</dbReference>
<evidence type="ECO:0000313" key="2">
    <source>
        <dbReference type="EMBL" id="KAK9415917.1"/>
    </source>
</evidence>
<name>A0ABR2UMX9_9PEZI</name>
<dbReference type="EMBL" id="JARVKF010000411">
    <property type="protein sequence ID" value="KAK9415917.1"/>
    <property type="molecule type" value="Genomic_DNA"/>
</dbReference>
<organism evidence="2 3">
    <name type="scientific">Seiridium unicorne</name>
    <dbReference type="NCBI Taxonomy" id="138068"/>
    <lineage>
        <taxon>Eukaryota</taxon>
        <taxon>Fungi</taxon>
        <taxon>Dikarya</taxon>
        <taxon>Ascomycota</taxon>
        <taxon>Pezizomycotina</taxon>
        <taxon>Sordariomycetes</taxon>
        <taxon>Xylariomycetidae</taxon>
        <taxon>Amphisphaeriales</taxon>
        <taxon>Sporocadaceae</taxon>
        <taxon>Seiridium</taxon>
    </lineage>
</organism>
<dbReference type="InterPro" id="IPR036047">
    <property type="entry name" value="F-box-like_dom_sf"/>
</dbReference>
<protein>
    <submittedName>
        <fullName evidence="2">F-box domain-containing protein</fullName>
    </submittedName>
</protein>
<sequence length="634" mass="73556">MSPFNELPDEIISHILTYLAPEETLTTIPRLSKRFYRIADTQLLWKFYCETSFRYWQSDHDIQKKLRNRATDVDWKALYTLRLRRNRRIAHLLDGIVASRVSRLQKTEEICQYGYDAKDFLLSQCKISEDVDDVLARRFYSCNVLDSIHRSIAIEEWAKYQKHAARLDSDNMTDTERLRCGMKLERALGAFDMFVLHDNEGDMDEISVLLDHLIDQFRTAHQGVDNMTTRAKALALAAWLHRNNITGMENESETFRYLRNCLIGRALKDDQHPSLPIISAAIFSALAERIGVEAYCCALPSHVHAVVLSPEGYSLDGQPLGEDEEERQKMFLDPYGSDSEVPLEQLHAYLYRLGAHVGRDSMLVPNATDLIVMRTAQNIRASFTSFRTIERPVAELIPLIELRRGDWARNLQPALYSMIWASIMMVPVLPENEDVRWDWQQDVRDLINYFYEYFPEDAWLVERYVCPMYDTFSAPGRRQNAWELPSKRVRDQIKKIRQVDSSERAPRRRSDLTTPVPVKYRVGQVFKHKRYDYHGIILGWSVDGVSESMGWDGDNLGWSSSRTAQAFYRCMVGTDGSDHHVIAEDNMEMLDLSGGTKLPREIQDLVPMAGKFFRRYDEEQGAFVSNMRELFPED</sequence>
<evidence type="ECO:0000259" key="1">
    <source>
        <dbReference type="PROSITE" id="PS50181"/>
    </source>
</evidence>
<evidence type="ECO:0000313" key="3">
    <source>
        <dbReference type="Proteomes" id="UP001408356"/>
    </source>
</evidence>
<reference evidence="2 3" key="1">
    <citation type="journal article" date="2024" name="J. Plant Pathol.">
        <title>Sequence and assembly of the genome of Seiridium unicorne, isolate CBS 538.82, causal agent of cypress canker disease.</title>
        <authorList>
            <person name="Scali E."/>
            <person name="Rocca G.D."/>
            <person name="Danti R."/>
            <person name="Garbelotto M."/>
            <person name="Barberini S."/>
            <person name="Baroncelli R."/>
            <person name="Emiliani G."/>
        </authorList>
    </citation>
    <scope>NUCLEOTIDE SEQUENCE [LARGE SCALE GENOMIC DNA]</scope>
    <source>
        <strain evidence="2 3">BM-138-508</strain>
    </source>
</reference>
<dbReference type="Pfam" id="PF12937">
    <property type="entry name" value="F-box-like"/>
    <property type="match status" value="1"/>
</dbReference>
<dbReference type="InterPro" id="IPR011722">
    <property type="entry name" value="Hemimethylated_DNA-bd_dom"/>
</dbReference>
<dbReference type="SUPFAM" id="SSF81383">
    <property type="entry name" value="F-box domain"/>
    <property type="match status" value="1"/>
</dbReference>
<dbReference type="InterPro" id="IPR036623">
    <property type="entry name" value="Hemimethylated_DNA-bd_sf"/>
</dbReference>
<proteinExistence type="predicted"/>
<dbReference type="SMART" id="SM00256">
    <property type="entry name" value="FBOX"/>
    <property type="match status" value="1"/>
</dbReference>
<dbReference type="Gene3D" id="2.30.30.390">
    <property type="entry name" value="Hemimethylated DNA-binding domain"/>
    <property type="match status" value="1"/>
</dbReference>
<accession>A0ABR2UMX9</accession>
<dbReference type="SUPFAM" id="SSF141255">
    <property type="entry name" value="YccV-like"/>
    <property type="match status" value="1"/>
</dbReference>
<dbReference type="Pfam" id="PF08755">
    <property type="entry name" value="YccV-like"/>
    <property type="match status" value="1"/>
</dbReference>
<dbReference type="PANTHER" id="PTHR31350:SF27">
    <property type="entry name" value="HEMIMETHYLATED DNA-BINDING DOMAIN-CONTAINING PROTEIN"/>
    <property type="match status" value="1"/>
</dbReference>
<feature type="domain" description="F-box" evidence="1">
    <location>
        <begin position="1"/>
        <end position="48"/>
    </location>
</feature>
<dbReference type="InterPro" id="IPR001810">
    <property type="entry name" value="F-box_dom"/>
</dbReference>